<comment type="subcellular location">
    <subcellularLocation>
        <location evidence="1">Cell membrane</location>
        <topology evidence="1">Lipid-anchor</topology>
    </subcellularLocation>
</comment>
<evidence type="ECO:0000256" key="5">
    <source>
        <dbReference type="ARBA" id="ARBA00023136"/>
    </source>
</evidence>
<keyword evidence="10" id="KW-1185">Reference proteome</keyword>
<proteinExistence type="inferred from homology"/>
<dbReference type="InterPro" id="IPR003760">
    <property type="entry name" value="PnrA-like"/>
</dbReference>
<evidence type="ECO:0000256" key="6">
    <source>
        <dbReference type="ARBA" id="ARBA00023288"/>
    </source>
</evidence>
<keyword evidence="6" id="KW-0449">Lipoprotein</keyword>
<keyword evidence="4 7" id="KW-0732">Signal</keyword>
<feature type="domain" description="ABC transporter substrate-binding protein PnrA-like" evidence="8">
    <location>
        <begin position="39"/>
        <end position="336"/>
    </location>
</feature>
<organism evidence="9 10">
    <name type="scientific">Kroppenstedtia eburnea</name>
    <dbReference type="NCBI Taxonomy" id="714067"/>
    <lineage>
        <taxon>Bacteria</taxon>
        <taxon>Bacillati</taxon>
        <taxon>Bacillota</taxon>
        <taxon>Bacilli</taxon>
        <taxon>Bacillales</taxon>
        <taxon>Thermoactinomycetaceae</taxon>
        <taxon>Kroppenstedtia</taxon>
    </lineage>
</organism>
<dbReference type="PANTHER" id="PTHR34296:SF2">
    <property type="entry name" value="ABC TRANSPORTER GUANOSINE-BINDING PROTEIN NUPN"/>
    <property type="match status" value="1"/>
</dbReference>
<reference evidence="10" key="1">
    <citation type="submission" date="2017-01" db="EMBL/GenBank/DDBJ databases">
        <authorList>
            <person name="Varghese N."/>
            <person name="Submissions S."/>
        </authorList>
    </citation>
    <scope>NUCLEOTIDE SEQUENCE [LARGE SCALE GENOMIC DNA]</scope>
    <source>
        <strain evidence="10">DSM 45196</strain>
    </source>
</reference>
<gene>
    <name evidence="9" type="ORF">SAMN05421790_101385</name>
</gene>
<dbReference type="GO" id="GO:0005886">
    <property type="term" value="C:plasma membrane"/>
    <property type="evidence" value="ECO:0007669"/>
    <property type="project" value="UniProtKB-SubCell"/>
</dbReference>
<dbReference type="EMBL" id="FTOD01000001">
    <property type="protein sequence ID" value="SIS40801.1"/>
    <property type="molecule type" value="Genomic_DNA"/>
</dbReference>
<dbReference type="InterPro" id="IPR028082">
    <property type="entry name" value="Peripla_BP_I"/>
</dbReference>
<dbReference type="PROSITE" id="PS51257">
    <property type="entry name" value="PROKAR_LIPOPROTEIN"/>
    <property type="match status" value="1"/>
</dbReference>
<dbReference type="Proteomes" id="UP000186795">
    <property type="component" value="Unassembled WGS sequence"/>
</dbReference>
<evidence type="ECO:0000256" key="2">
    <source>
        <dbReference type="ARBA" id="ARBA00008610"/>
    </source>
</evidence>
<protein>
    <submittedName>
        <fullName evidence="9">Basic membrane protein A</fullName>
    </submittedName>
</protein>
<feature type="chain" id="PRO_5009942838" evidence="7">
    <location>
        <begin position="24"/>
        <end position="345"/>
    </location>
</feature>
<evidence type="ECO:0000256" key="7">
    <source>
        <dbReference type="SAM" id="SignalP"/>
    </source>
</evidence>
<keyword evidence="3" id="KW-1003">Cell membrane</keyword>
<evidence type="ECO:0000256" key="4">
    <source>
        <dbReference type="ARBA" id="ARBA00022729"/>
    </source>
</evidence>
<evidence type="ECO:0000256" key="3">
    <source>
        <dbReference type="ARBA" id="ARBA00022475"/>
    </source>
</evidence>
<dbReference type="Gene3D" id="3.40.50.2300">
    <property type="match status" value="2"/>
</dbReference>
<dbReference type="SUPFAM" id="SSF53822">
    <property type="entry name" value="Periplasmic binding protein-like I"/>
    <property type="match status" value="1"/>
</dbReference>
<dbReference type="OrthoDB" id="9784230at2"/>
<dbReference type="Pfam" id="PF02608">
    <property type="entry name" value="Bmp"/>
    <property type="match status" value="1"/>
</dbReference>
<evidence type="ECO:0000313" key="9">
    <source>
        <dbReference type="EMBL" id="SIS40801.1"/>
    </source>
</evidence>
<feature type="signal peptide" evidence="7">
    <location>
        <begin position="1"/>
        <end position="23"/>
    </location>
</feature>
<evidence type="ECO:0000313" key="10">
    <source>
        <dbReference type="Proteomes" id="UP000186795"/>
    </source>
</evidence>
<comment type="similarity">
    <text evidence="2">Belongs to the BMP lipoprotein family.</text>
</comment>
<name>A0A1N7IUZ5_9BACL</name>
<keyword evidence="5" id="KW-0472">Membrane</keyword>
<dbReference type="InterPro" id="IPR050957">
    <property type="entry name" value="BMP_lipoprotein"/>
</dbReference>
<dbReference type="CDD" id="cd06354">
    <property type="entry name" value="PBP1_PrnA-like"/>
    <property type="match status" value="1"/>
</dbReference>
<dbReference type="RefSeq" id="WP_009708746.1">
    <property type="nucleotide sequence ID" value="NZ_CP048103.1"/>
</dbReference>
<evidence type="ECO:0000256" key="1">
    <source>
        <dbReference type="ARBA" id="ARBA00004193"/>
    </source>
</evidence>
<dbReference type="AlphaFoldDB" id="A0A1N7IUZ5"/>
<accession>A0A1N7IUZ5</accession>
<dbReference type="PANTHER" id="PTHR34296">
    <property type="entry name" value="TRANSCRIPTIONAL ACTIVATOR PROTEIN MED"/>
    <property type="match status" value="1"/>
</dbReference>
<sequence>MKRKSWGILLLSALLVIATGCGAGGNQGGGKEEGFSAGLVTDTGGINDESFNQSAWDGMEKGKKDLGAKIKYLESKRDEDYLPNLTRFAREKQDIIWGVGFKFNKAIPEVADQFPDHKFGIVDDNLGGKIPDNVVAVTFKEEEGSFLMGVIAGSMTKTDKVGFIGGISSPLIKKFEVGFKAGVRAVNPKAKVTAVYAESFTDVSKGRSLASNMYNDGADIIYHSAGGVGKGLFDEVKTREKGKYWAIGVDLDQSKLAPDHTLSSMVKRVDVAVFDVMKDLKENDKFPGGKQVELGLKEDAVGPAETSSKHVPDKVMKKMEDYKRQIIDGKIDVPSTEQELKKFKP</sequence>
<evidence type="ECO:0000259" key="8">
    <source>
        <dbReference type="Pfam" id="PF02608"/>
    </source>
</evidence>